<gene>
    <name evidence="1" type="ORF">OM076_19525</name>
</gene>
<sequence length="110" mass="12080">MYAQLVEGGTTPELREAMDRIVREEMLPALEQEAGFAGTLNLVDRATGKALMLMLWETREHAELPLRERGPEFLKALGSVMAISTGARAPISLWEVNAVAWPDTAFQPAA</sequence>
<dbReference type="AlphaFoldDB" id="A0A9X3N095"/>
<dbReference type="Proteomes" id="UP001149140">
    <property type="component" value="Unassembled WGS sequence"/>
</dbReference>
<evidence type="ECO:0000313" key="2">
    <source>
        <dbReference type="Proteomes" id="UP001149140"/>
    </source>
</evidence>
<accession>A0A9X3N095</accession>
<protein>
    <recommendedName>
        <fullName evidence="3">ABM domain-containing protein</fullName>
    </recommendedName>
</protein>
<name>A0A9X3N095_9ACTN</name>
<proteinExistence type="predicted"/>
<organism evidence="1 2">
    <name type="scientific">Solirubrobacter ginsenosidimutans</name>
    <dbReference type="NCBI Taxonomy" id="490573"/>
    <lineage>
        <taxon>Bacteria</taxon>
        <taxon>Bacillati</taxon>
        <taxon>Actinomycetota</taxon>
        <taxon>Thermoleophilia</taxon>
        <taxon>Solirubrobacterales</taxon>
        <taxon>Solirubrobacteraceae</taxon>
        <taxon>Solirubrobacter</taxon>
    </lineage>
</organism>
<keyword evidence="2" id="KW-1185">Reference proteome</keyword>
<dbReference type="RefSeq" id="WP_270041712.1">
    <property type="nucleotide sequence ID" value="NZ_JAPDOD010000018.1"/>
</dbReference>
<dbReference type="EMBL" id="JAPDOD010000018">
    <property type="protein sequence ID" value="MDA0162473.1"/>
    <property type="molecule type" value="Genomic_DNA"/>
</dbReference>
<evidence type="ECO:0000313" key="1">
    <source>
        <dbReference type="EMBL" id="MDA0162473.1"/>
    </source>
</evidence>
<comment type="caution">
    <text evidence="1">The sequence shown here is derived from an EMBL/GenBank/DDBJ whole genome shotgun (WGS) entry which is preliminary data.</text>
</comment>
<evidence type="ECO:0008006" key="3">
    <source>
        <dbReference type="Google" id="ProtNLM"/>
    </source>
</evidence>
<reference evidence="1" key="1">
    <citation type="submission" date="2022-10" db="EMBL/GenBank/DDBJ databases">
        <title>The WGS of Solirubrobacter ginsenosidimutans DSM 21036.</title>
        <authorList>
            <person name="Jiang Z."/>
        </authorList>
    </citation>
    <scope>NUCLEOTIDE SEQUENCE</scope>
    <source>
        <strain evidence="1">DSM 21036</strain>
    </source>
</reference>